<dbReference type="PANTHER" id="PTHR47893">
    <property type="entry name" value="REGULATORY PROTEIN PCHR"/>
    <property type="match status" value="1"/>
</dbReference>
<accession>A0A1I1T4V4</accession>
<dbReference type="InterPro" id="IPR018060">
    <property type="entry name" value="HTH_AraC"/>
</dbReference>
<dbReference type="Pfam" id="PF12833">
    <property type="entry name" value="HTH_18"/>
    <property type="match status" value="1"/>
</dbReference>
<dbReference type="Gene3D" id="1.10.10.60">
    <property type="entry name" value="Homeodomain-like"/>
    <property type="match status" value="1"/>
</dbReference>
<name>A0A1I1T4V4_9FLAO</name>
<dbReference type="SMART" id="SM00342">
    <property type="entry name" value="HTH_ARAC"/>
    <property type="match status" value="1"/>
</dbReference>
<keyword evidence="3" id="KW-1185">Reference proteome</keyword>
<evidence type="ECO:0000313" key="3">
    <source>
        <dbReference type="Proteomes" id="UP000199672"/>
    </source>
</evidence>
<dbReference type="Proteomes" id="UP000199672">
    <property type="component" value="Unassembled WGS sequence"/>
</dbReference>
<organism evidence="2 3">
    <name type="scientific">Flavobacterium phragmitis</name>
    <dbReference type="NCBI Taxonomy" id="739143"/>
    <lineage>
        <taxon>Bacteria</taxon>
        <taxon>Pseudomonadati</taxon>
        <taxon>Bacteroidota</taxon>
        <taxon>Flavobacteriia</taxon>
        <taxon>Flavobacteriales</taxon>
        <taxon>Flavobacteriaceae</taxon>
        <taxon>Flavobacterium</taxon>
    </lineage>
</organism>
<dbReference type="EMBL" id="FOMH01000009">
    <property type="protein sequence ID" value="SFD53651.1"/>
    <property type="molecule type" value="Genomic_DNA"/>
</dbReference>
<dbReference type="AlphaFoldDB" id="A0A1I1T4V4"/>
<dbReference type="InterPro" id="IPR053142">
    <property type="entry name" value="PchR_regulatory_protein"/>
</dbReference>
<feature type="domain" description="HTH araC/xylS-type" evidence="1">
    <location>
        <begin position="228"/>
        <end position="328"/>
    </location>
</feature>
<gene>
    <name evidence="2" type="ORF">SAMN05216297_1097</name>
</gene>
<evidence type="ECO:0000313" key="2">
    <source>
        <dbReference type="EMBL" id="SFD53651.1"/>
    </source>
</evidence>
<proteinExistence type="predicted"/>
<reference evidence="3" key="1">
    <citation type="submission" date="2016-10" db="EMBL/GenBank/DDBJ databases">
        <authorList>
            <person name="Varghese N."/>
            <person name="Submissions S."/>
        </authorList>
    </citation>
    <scope>NUCLEOTIDE SEQUENCE [LARGE SCALE GENOMIC DNA]</scope>
    <source>
        <strain evidence="3">CGMCC 1.10370</strain>
    </source>
</reference>
<dbReference type="OrthoDB" id="1228649at2"/>
<dbReference type="STRING" id="739143.SAMN05216297_1097"/>
<evidence type="ECO:0000259" key="1">
    <source>
        <dbReference type="PROSITE" id="PS01124"/>
    </source>
</evidence>
<dbReference type="PANTHER" id="PTHR47893:SF1">
    <property type="entry name" value="REGULATORY PROTEIN PCHR"/>
    <property type="match status" value="1"/>
</dbReference>
<keyword evidence="2" id="KW-0238">DNA-binding</keyword>
<dbReference type="GO" id="GO:0043565">
    <property type="term" value="F:sequence-specific DNA binding"/>
    <property type="evidence" value="ECO:0007669"/>
    <property type="project" value="InterPro"/>
</dbReference>
<protein>
    <submittedName>
        <fullName evidence="2">AraC-type DNA-binding protein</fullName>
    </submittedName>
</protein>
<sequence>MKKILHYYSLSPEWMPQLAEQTGGEMIADKIIIFPEKIGNGHCYFTQVTPNISVVFMDVFLNTPLKIHRQRSDYELYIFHFDLSEHVNLIKINNQNYEIGSYDKLDLAIIDNQIESTYKPALKERTFALRILVDKKMLADFITKYPEIKYKGSLNEKIDDEVFYHYGNIDSNSVLLLQSLKTKSIHDLSFEPFLKGITLKLLGNFFSKFYDIGETKNNLTQAESDAINKTKKYMLSNLYSPFPSVTFLASMAGMSESKYKMAFKENTDTTPNNFFIREKMNLGRELLKSGEYYSLTEVMYELSYSKLSYFSSKYFELFNHKPMDDFVKKAN</sequence>
<dbReference type="PROSITE" id="PS01124">
    <property type="entry name" value="HTH_ARAC_FAMILY_2"/>
    <property type="match status" value="1"/>
</dbReference>
<dbReference type="GO" id="GO:0003700">
    <property type="term" value="F:DNA-binding transcription factor activity"/>
    <property type="evidence" value="ECO:0007669"/>
    <property type="project" value="InterPro"/>
</dbReference>
<dbReference type="RefSeq" id="WP_091495432.1">
    <property type="nucleotide sequence ID" value="NZ_FOMH01000009.1"/>
</dbReference>